<dbReference type="NCBIfam" id="TIGR00734">
    <property type="entry name" value="hisAF_rel"/>
    <property type="match status" value="1"/>
</dbReference>
<comment type="caution">
    <text evidence="3">The sequence shown here is derived from an EMBL/GenBank/DDBJ whole genome shotgun (WGS) entry which is preliminary data.</text>
</comment>
<dbReference type="SUPFAM" id="SSF51366">
    <property type="entry name" value="Ribulose-phoshate binding barrel"/>
    <property type="match status" value="1"/>
</dbReference>
<evidence type="ECO:0000256" key="1">
    <source>
        <dbReference type="ARBA" id="ARBA00009667"/>
    </source>
</evidence>
<reference evidence="4" key="1">
    <citation type="journal article" date="2022" name="Microbiol. Resour. Announc.">
        <title>Draft Genome Sequence of a Methanogenic Archaeon from West Spitsbergen Permafrost.</title>
        <authorList>
            <person name="Trubitsyn V."/>
            <person name="Rivkina E."/>
            <person name="Shcherbakova V."/>
        </authorList>
    </citation>
    <scope>NUCLEOTIDE SEQUENCE [LARGE SCALE GENOMIC DNA]</scope>
    <source>
        <strain evidence="4">VT</strain>
    </source>
</reference>
<evidence type="ECO:0000256" key="2">
    <source>
        <dbReference type="RuleBase" id="RU003657"/>
    </source>
</evidence>
<comment type="similarity">
    <text evidence="1 2">Belongs to the HisA/HisF family.</text>
</comment>
<evidence type="ECO:0000313" key="3">
    <source>
        <dbReference type="EMBL" id="MBZ2165633.1"/>
    </source>
</evidence>
<dbReference type="GO" id="GO:0000105">
    <property type="term" value="P:L-histidine biosynthetic process"/>
    <property type="evidence" value="ECO:0007669"/>
    <property type="project" value="UniProtKB-KW"/>
</dbReference>
<protein>
    <submittedName>
        <fullName evidence="3">HisA/HisF family protein</fullName>
    </submittedName>
</protein>
<dbReference type="InterPro" id="IPR006062">
    <property type="entry name" value="His_biosynth"/>
</dbReference>
<dbReference type="InterPro" id="IPR044524">
    <property type="entry name" value="Isoase_HisA-like"/>
</dbReference>
<dbReference type="GO" id="GO:0003949">
    <property type="term" value="F:1-(5-phosphoribosyl)-5-[(5-phosphoribosylamino)methylideneamino]imidazole-4-carboxamide isomerase activity"/>
    <property type="evidence" value="ECO:0007669"/>
    <property type="project" value="InterPro"/>
</dbReference>
<keyword evidence="4" id="KW-1185">Reference proteome</keyword>
<dbReference type="EMBL" id="JAIOUQ010000007">
    <property type="protein sequence ID" value="MBZ2165633.1"/>
    <property type="molecule type" value="Genomic_DNA"/>
</dbReference>
<dbReference type="RefSeq" id="WP_223791235.1">
    <property type="nucleotide sequence ID" value="NZ_JAIOUQ010000007.1"/>
</dbReference>
<dbReference type="InterPro" id="IPR004650">
    <property type="entry name" value="HisA/F-archaeal"/>
</dbReference>
<accession>A0A8T5UXT9</accession>
<dbReference type="GO" id="GO:0005737">
    <property type="term" value="C:cytoplasm"/>
    <property type="evidence" value="ECO:0007669"/>
    <property type="project" value="TreeGrafter"/>
</dbReference>
<organism evidence="3 4">
    <name type="scientific">Methanobacterium spitsbergense</name>
    <dbReference type="NCBI Taxonomy" id="2874285"/>
    <lineage>
        <taxon>Archaea</taxon>
        <taxon>Methanobacteriati</taxon>
        <taxon>Methanobacteriota</taxon>
        <taxon>Methanomada group</taxon>
        <taxon>Methanobacteria</taxon>
        <taxon>Methanobacteriales</taxon>
        <taxon>Methanobacteriaceae</taxon>
        <taxon>Methanobacterium</taxon>
    </lineage>
</organism>
<dbReference type="CDD" id="cd04723">
    <property type="entry name" value="HisA_HisF"/>
    <property type="match status" value="1"/>
</dbReference>
<dbReference type="PANTHER" id="PTHR43090:SF2">
    <property type="entry name" value="1-(5-PHOSPHORIBOSYL)-5-[(5-PHOSPHORIBOSYLAMINO)METHYLIDENEAMINO] IMIDAZOLE-4-CARBOXAMIDE ISOMERASE"/>
    <property type="match status" value="1"/>
</dbReference>
<name>A0A8T5UXT9_9EURY</name>
<evidence type="ECO:0000313" key="4">
    <source>
        <dbReference type="Proteomes" id="UP000825933"/>
    </source>
</evidence>
<dbReference type="InterPro" id="IPR011060">
    <property type="entry name" value="RibuloseP-bd_barrel"/>
</dbReference>
<gene>
    <name evidence="3" type="ORF">K8N75_06225</name>
</gene>
<dbReference type="InterPro" id="IPR013785">
    <property type="entry name" value="Aldolase_TIM"/>
</dbReference>
<keyword evidence="2" id="KW-0028">Amino-acid biosynthesis</keyword>
<dbReference type="GO" id="GO:0000162">
    <property type="term" value="P:L-tryptophan biosynthetic process"/>
    <property type="evidence" value="ECO:0007669"/>
    <property type="project" value="TreeGrafter"/>
</dbReference>
<dbReference type="PANTHER" id="PTHR43090">
    <property type="entry name" value="1-(5-PHOSPHORIBOSYL)-5-[(5-PHOSPHORIBOSYLAMINO)METHYLIDENEAMINO] IMIDAZOLE-4-CARBOXAMIDE ISOMERASE"/>
    <property type="match status" value="1"/>
</dbReference>
<dbReference type="AlphaFoldDB" id="A0A8T5UXT9"/>
<proteinExistence type="inferred from homology"/>
<dbReference type="Proteomes" id="UP000825933">
    <property type="component" value="Unassembled WGS sequence"/>
</dbReference>
<dbReference type="Pfam" id="PF00977">
    <property type="entry name" value="His_biosynth"/>
    <property type="match status" value="1"/>
</dbReference>
<keyword evidence="2" id="KW-0368">Histidine biosynthesis</keyword>
<dbReference type="Gene3D" id="3.20.20.70">
    <property type="entry name" value="Aldolase class I"/>
    <property type="match status" value="1"/>
</dbReference>
<sequence length="226" mass="24670">MIIPVLDLKKGEAVSGKSGMRETYKPLKTVFHDSSDPVAITQALKDEGYKRIYIADLDAINGSGSNLQIAGEINNILPVMLDSGVNSFKGIEKILDTVNKVIIATETIKSLDDLDVIFSQSLKQDLIMSVDVKNGHILGKYIKANFNEVLKKIQKIKPLEVILLDISRVGTVKGFDHALIDSFNVIDSELILGGGITAEDVKELNVLGIENFLVGTALHKGIINHY</sequence>